<evidence type="ECO:0000313" key="1">
    <source>
        <dbReference type="EMBL" id="KAI3781159.1"/>
    </source>
</evidence>
<comment type="caution">
    <text evidence="1">The sequence shown here is derived from an EMBL/GenBank/DDBJ whole genome shotgun (WGS) entry which is preliminary data.</text>
</comment>
<dbReference type="Proteomes" id="UP001055811">
    <property type="component" value="Linkage Group LG02"/>
</dbReference>
<name>A0ACB9GCJ5_CICIN</name>
<proteinExistence type="predicted"/>
<dbReference type="EMBL" id="CM042010">
    <property type="protein sequence ID" value="KAI3781159.1"/>
    <property type="molecule type" value="Genomic_DNA"/>
</dbReference>
<sequence length="408" mass="44362">MVWAFRFYKLQRYGTNGSMRLLAIETAPLRTVRFSTVISCAGAGPVGGGRGNSINRVVKSYNSNFAQGLVTSGRISISSYNCCRKSKKWHSRVNAANVSSGSDSNAPSNSTKQLAVLLEVEGVLMDVYRMGNREAFNLAFKKMGLDCANWTEPIYLDLVRKSFGGEEEMLTLYFNKIGWPTSLPTSEKGSFMKSVLREKQKALEDLVKSKSLPLRPGAEDFIDDAHKEGVPVVILASYSRSGENIARPIIERLGEDRISKMKIVGKMEVEQSFYGQLVLGKGVSSSLDEKLINEARKAAAIEKQKIAKEVASALKLSVDIDTTASESVQKIVSALRAGAEYAEVGVPDCVLIAGSLPGVTAAEQIGMPCVVLRSRLTSRAEFPSADAILDSFGAPDLTISRLRQLRSS</sequence>
<reference evidence="1 2" key="2">
    <citation type="journal article" date="2022" name="Mol. Ecol. Resour.">
        <title>The genomes of chicory, endive, great burdock and yacon provide insights into Asteraceae paleo-polyploidization history and plant inulin production.</title>
        <authorList>
            <person name="Fan W."/>
            <person name="Wang S."/>
            <person name="Wang H."/>
            <person name="Wang A."/>
            <person name="Jiang F."/>
            <person name="Liu H."/>
            <person name="Zhao H."/>
            <person name="Xu D."/>
            <person name="Zhang Y."/>
        </authorList>
    </citation>
    <scope>NUCLEOTIDE SEQUENCE [LARGE SCALE GENOMIC DNA]</scope>
    <source>
        <strain evidence="2">cv. Punajuju</strain>
        <tissue evidence="1">Leaves</tissue>
    </source>
</reference>
<organism evidence="1 2">
    <name type="scientific">Cichorium intybus</name>
    <name type="common">Chicory</name>
    <dbReference type="NCBI Taxonomy" id="13427"/>
    <lineage>
        <taxon>Eukaryota</taxon>
        <taxon>Viridiplantae</taxon>
        <taxon>Streptophyta</taxon>
        <taxon>Embryophyta</taxon>
        <taxon>Tracheophyta</taxon>
        <taxon>Spermatophyta</taxon>
        <taxon>Magnoliopsida</taxon>
        <taxon>eudicotyledons</taxon>
        <taxon>Gunneridae</taxon>
        <taxon>Pentapetalae</taxon>
        <taxon>asterids</taxon>
        <taxon>campanulids</taxon>
        <taxon>Asterales</taxon>
        <taxon>Asteraceae</taxon>
        <taxon>Cichorioideae</taxon>
        <taxon>Cichorieae</taxon>
        <taxon>Cichoriinae</taxon>
        <taxon>Cichorium</taxon>
    </lineage>
</organism>
<reference evidence="2" key="1">
    <citation type="journal article" date="2022" name="Mol. Ecol. Resour.">
        <title>The genomes of chicory, endive, great burdock and yacon provide insights into Asteraceae palaeo-polyploidization history and plant inulin production.</title>
        <authorList>
            <person name="Fan W."/>
            <person name="Wang S."/>
            <person name="Wang H."/>
            <person name="Wang A."/>
            <person name="Jiang F."/>
            <person name="Liu H."/>
            <person name="Zhao H."/>
            <person name="Xu D."/>
            <person name="Zhang Y."/>
        </authorList>
    </citation>
    <scope>NUCLEOTIDE SEQUENCE [LARGE SCALE GENOMIC DNA]</scope>
    <source>
        <strain evidence="2">cv. Punajuju</strain>
    </source>
</reference>
<accession>A0ACB9GCJ5</accession>
<keyword evidence="2" id="KW-1185">Reference proteome</keyword>
<gene>
    <name evidence="1" type="ORF">L2E82_11162</name>
</gene>
<protein>
    <submittedName>
        <fullName evidence="1">Uncharacterized protein</fullName>
    </submittedName>
</protein>
<evidence type="ECO:0000313" key="2">
    <source>
        <dbReference type="Proteomes" id="UP001055811"/>
    </source>
</evidence>